<comment type="caution">
    <text evidence="2">The sequence shown here is derived from an EMBL/GenBank/DDBJ whole genome shotgun (WGS) entry which is preliminary data.</text>
</comment>
<name>A0A7J6VAT9_THATH</name>
<feature type="compositionally biased region" description="Polar residues" evidence="1">
    <location>
        <begin position="59"/>
        <end position="79"/>
    </location>
</feature>
<dbReference type="Proteomes" id="UP000554482">
    <property type="component" value="Unassembled WGS sequence"/>
</dbReference>
<evidence type="ECO:0000313" key="3">
    <source>
        <dbReference type="Proteomes" id="UP000554482"/>
    </source>
</evidence>
<dbReference type="AlphaFoldDB" id="A0A7J6VAT9"/>
<gene>
    <name evidence="2" type="ORF">FRX31_028673</name>
</gene>
<feature type="compositionally biased region" description="Polar residues" evidence="1">
    <location>
        <begin position="172"/>
        <end position="191"/>
    </location>
</feature>
<feature type="compositionally biased region" description="Basic and acidic residues" evidence="1">
    <location>
        <begin position="143"/>
        <end position="153"/>
    </location>
</feature>
<reference evidence="2 3" key="1">
    <citation type="submission" date="2020-06" db="EMBL/GenBank/DDBJ databases">
        <title>Transcriptomic and genomic resources for Thalictrum thalictroides and T. hernandezii: Facilitating candidate gene discovery in an emerging model plant lineage.</title>
        <authorList>
            <person name="Arias T."/>
            <person name="Riano-Pachon D.M."/>
            <person name="Di Stilio V.S."/>
        </authorList>
    </citation>
    <scope>NUCLEOTIDE SEQUENCE [LARGE SCALE GENOMIC DNA]</scope>
    <source>
        <strain evidence="3">cv. WT478/WT964</strain>
        <tissue evidence="2">Leaves</tissue>
    </source>
</reference>
<dbReference type="EMBL" id="JABWDY010035776">
    <property type="protein sequence ID" value="KAF5181741.1"/>
    <property type="molecule type" value="Genomic_DNA"/>
</dbReference>
<accession>A0A7J6VAT9</accession>
<keyword evidence="3" id="KW-1185">Reference proteome</keyword>
<feature type="compositionally biased region" description="Low complexity" evidence="1">
    <location>
        <begin position="126"/>
        <end position="140"/>
    </location>
</feature>
<feature type="compositionally biased region" description="Basic and acidic residues" evidence="1">
    <location>
        <begin position="37"/>
        <end position="57"/>
    </location>
</feature>
<protein>
    <submittedName>
        <fullName evidence="2">Uncharacterized protein</fullName>
    </submittedName>
</protein>
<proteinExistence type="predicted"/>
<feature type="region of interest" description="Disordered" evidence="1">
    <location>
        <begin position="123"/>
        <end position="191"/>
    </location>
</feature>
<evidence type="ECO:0000256" key="1">
    <source>
        <dbReference type="SAM" id="MobiDB-lite"/>
    </source>
</evidence>
<sequence length="191" mass="20692">MPKEDKTAKKTANVWLQRDGVKEGVEVISEPGTVHNVNEDENVHTGKEVIESDKAADQDWQTPSPKHTANKQQDGSSRSVDVGEGLEANRNQYELLTREGNEMELQVTNTEQPDGKYITRVEENEVSSNSPSINPINTSRVGSEGHKGKRDVSPRPAKTIGTTSKAVGIGTSGTSKHSVSASTGTINTKKR</sequence>
<evidence type="ECO:0000313" key="2">
    <source>
        <dbReference type="EMBL" id="KAF5181741.1"/>
    </source>
</evidence>
<organism evidence="2 3">
    <name type="scientific">Thalictrum thalictroides</name>
    <name type="common">Rue-anemone</name>
    <name type="synonym">Anemone thalictroides</name>
    <dbReference type="NCBI Taxonomy" id="46969"/>
    <lineage>
        <taxon>Eukaryota</taxon>
        <taxon>Viridiplantae</taxon>
        <taxon>Streptophyta</taxon>
        <taxon>Embryophyta</taxon>
        <taxon>Tracheophyta</taxon>
        <taxon>Spermatophyta</taxon>
        <taxon>Magnoliopsida</taxon>
        <taxon>Ranunculales</taxon>
        <taxon>Ranunculaceae</taxon>
        <taxon>Thalictroideae</taxon>
        <taxon>Thalictrum</taxon>
    </lineage>
</organism>
<feature type="region of interest" description="Disordered" evidence="1">
    <location>
        <begin position="30"/>
        <end position="86"/>
    </location>
</feature>